<comment type="caution">
    <text evidence="1">The sequence shown here is derived from an EMBL/GenBank/DDBJ whole genome shotgun (WGS) entry which is preliminary data.</text>
</comment>
<gene>
    <name evidence="1" type="ORF">S01H4_63765</name>
</gene>
<dbReference type="AlphaFoldDB" id="X1DKW4"/>
<evidence type="ECO:0008006" key="2">
    <source>
        <dbReference type="Google" id="ProtNLM"/>
    </source>
</evidence>
<feature type="non-terminal residue" evidence="1">
    <location>
        <position position="1"/>
    </location>
</feature>
<protein>
    <recommendedName>
        <fullName evidence="2">PilZ domain-containing protein</fullName>
    </recommendedName>
</protein>
<dbReference type="EMBL" id="BART01038454">
    <property type="protein sequence ID" value="GAH05654.1"/>
    <property type="molecule type" value="Genomic_DNA"/>
</dbReference>
<name>X1DKW4_9ZZZZ</name>
<reference evidence="1" key="1">
    <citation type="journal article" date="2014" name="Front. Microbiol.">
        <title>High frequency of phylogenetically diverse reductive dehalogenase-homologous genes in deep subseafloor sedimentary metagenomes.</title>
        <authorList>
            <person name="Kawai M."/>
            <person name="Futagami T."/>
            <person name="Toyoda A."/>
            <person name="Takaki Y."/>
            <person name="Nishi S."/>
            <person name="Hori S."/>
            <person name="Arai W."/>
            <person name="Tsubouchi T."/>
            <person name="Morono Y."/>
            <person name="Uchiyama I."/>
            <person name="Ito T."/>
            <person name="Fujiyama A."/>
            <person name="Inagaki F."/>
            <person name="Takami H."/>
        </authorList>
    </citation>
    <scope>NUCLEOTIDE SEQUENCE</scope>
    <source>
        <strain evidence="1">Expedition CK06-06</strain>
    </source>
</reference>
<organism evidence="1">
    <name type="scientific">marine sediment metagenome</name>
    <dbReference type="NCBI Taxonomy" id="412755"/>
    <lineage>
        <taxon>unclassified sequences</taxon>
        <taxon>metagenomes</taxon>
        <taxon>ecological metagenomes</taxon>
    </lineage>
</organism>
<sequence length="90" mass="9956">GCDHQTIQQITPEEGGVGLIVDTTIEVKFKLPSPNKRATAIKTNARLIHSERLAQDLFHVGVEFVTLNRTAVSKLEAFIEECNKLSLTPQ</sequence>
<accession>X1DKW4</accession>
<proteinExistence type="predicted"/>
<evidence type="ECO:0000313" key="1">
    <source>
        <dbReference type="EMBL" id="GAH05654.1"/>
    </source>
</evidence>